<comment type="subcellular location">
    <subcellularLocation>
        <location evidence="1 7">Nucleus</location>
    </subcellularLocation>
</comment>
<feature type="domain" description="Mediator complex subunit Med1" evidence="8">
    <location>
        <begin position="146"/>
        <end position="507"/>
    </location>
</feature>
<proteinExistence type="inferred from homology"/>
<evidence type="ECO:0000256" key="2">
    <source>
        <dbReference type="ARBA" id="ARBA00006210"/>
    </source>
</evidence>
<evidence type="ECO:0000256" key="7">
    <source>
        <dbReference type="RuleBase" id="RU364059"/>
    </source>
</evidence>
<comment type="caution">
    <text evidence="9">The sequence shown here is derived from an EMBL/GenBank/DDBJ whole genome shotgun (WGS) entry which is preliminary data.</text>
</comment>
<protein>
    <recommendedName>
        <fullName evidence="7">Mediator of RNA polymerase II transcription subunit 1</fullName>
    </recommendedName>
    <alternativeName>
        <fullName evidence="7">Mediator complex subunit 1</fullName>
    </alternativeName>
</protein>
<dbReference type="GO" id="GO:0003712">
    <property type="term" value="F:transcription coregulator activity"/>
    <property type="evidence" value="ECO:0007669"/>
    <property type="project" value="InterPro"/>
</dbReference>
<evidence type="ECO:0000313" key="10">
    <source>
        <dbReference type="Proteomes" id="UP000789831"/>
    </source>
</evidence>
<evidence type="ECO:0000256" key="1">
    <source>
        <dbReference type="ARBA" id="ARBA00004123"/>
    </source>
</evidence>
<keyword evidence="6 7" id="KW-0539">Nucleus</keyword>
<dbReference type="Pfam" id="PF10744">
    <property type="entry name" value="Med1"/>
    <property type="match status" value="1"/>
</dbReference>
<evidence type="ECO:0000256" key="4">
    <source>
        <dbReference type="ARBA" id="ARBA00023159"/>
    </source>
</evidence>
<dbReference type="OrthoDB" id="2281547at2759"/>
<comment type="function">
    <text evidence="7">Component of the Mediator complex, a coactivator involved in the regulated transcription of nearly all RNA polymerase II-dependent genes. Mediator functions as a bridge to convey information from gene-specific regulatory proteins to the basal RNA polymerase II transcription machinery. Mediator is recruited to promoters by direct interactions with regulatory proteins and serves as a scaffold for the assembly of a functional preinitiation complex with RNA polymerase II and the general transcription factors.</text>
</comment>
<dbReference type="InterPro" id="IPR019680">
    <property type="entry name" value="Mediator_Med1"/>
</dbReference>
<gene>
    <name evidence="9" type="ORF">AGERDE_LOCUS384</name>
</gene>
<evidence type="ECO:0000259" key="8">
    <source>
        <dbReference type="Pfam" id="PF10744"/>
    </source>
</evidence>
<dbReference type="EMBL" id="CAJVPL010000019">
    <property type="protein sequence ID" value="CAG8434639.1"/>
    <property type="molecule type" value="Genomic_DNA"/>
</dbReference>
<evidence type="ECO:0000256" key="6">
    <source>
        <dbReference type="ARBA" id="ARBA00023242"/>
    </source>
</evidence>
<comment type="similarity">
    <text evidence="2 7">Belongs to the Mediator complex subunit 1 family.</text>
</comment>
<name>A0A9N8YMZ8_9GLOM</name>
<evidence type="ECO:0000313" key="9">
    <source>
        <dbReference type="EMBL" id="CAG8434639.1"/>
    </source>
</evidence>
<keyword evidence="4 7" id="KW-0010">Activator</keyword>
<evidence type="ECO:0000256" key="5">
    <source>
        <dbReference type="ARBA" id="ARBA00023163"/>
    </source>
</evidence>
<dbReference type="GO" id="GO:0045944">
    <property type="term" value="P:positive regulation of transcription by RNA polymerase II"/>
    <property type="evidence" value="ECO:0007669"/>
    <property type="project" value="UniProtKB-ARBA"/>
</dbReference>
<organism evidence="9 10">
    <name type="scientific">Ambispora gerdemannii</name>
    <dbReference type="NCBI Taxonomy" id="144530"/>
    <lineage>
        <taxon>Eukaryota</taxon>
        <taxon>Fungi</taxon>
        <taxon>Fungi incertae sedis</taxon>
        <taxon>Mucoromycota</taxon>
        <taxon>Glomeromycotina</taxon>
        <taxon>Glomeromycetes</taxon>
        <taxon>Archaeosporales</taxon>
        <taxon>Ambisporaceae</taxon>
        <taxon>Ambispora</taxon>
    </lineage>
</organism>
<accession>A0A9N8YMZ8</accession>
<dbReference type="AlphaFoldDB" id="A0A9N8YMZ8"/>
<sequence>MSSNNTVLYFTQELTRLLKAAQEEWGVSAESTKENRASSEAKTFPQSLSVHPLGPVNMSQLAAEFSKNISMIREILKRFRDSLHNAASCGPQAESHIRKYIHNLREKAQITGILTDTQENLTICKGMILDACTDYMADSQLTMKQVEFDEISQQISKVRVNYGSETAQDPNVDNLLTAQLQSRNIKLFRKNFSALHKLDEFCKNYSENDFFFERIKSLSTDIFSIYERERVIVQDDTSRILTHGHGLPLNNMDKIGPSIAFWAPRYVILETNWELTVVKQILNQGQISVMHDSLKRFHRLWITMEESHVMNEFLPSNTSYLLVGDDIDENLKSRFDVIPDATCTNITSHITSEPSPPLKFICPKKDAIESAYVQFVAWLEPAVYVSDSVARTIGNLASIKSRGHIVSSMFDSSNMVEAISLEKLLIQDAVPNPTLATLSSSLSLEARWEMQIDESSPLQIYSFASQDQTYARKIDRIPFIHPVDLYEAIKLLRQQLTFNTIFQSIFNSTSYRPTSHFVHSEETMFGETIPSSINLKVMTQEPPKQMLLTLELPKQSSLSLQIVILTEDGQPYVVTLQGESAEYDRKMTQVLQMCQNVPMLVRWIWKSMMSSDVAADDGISSIVVKINEDDGEHQNGNESVAPLVIQMQDANIIETGDVQPFTLEELKDLS</sequence>
<keyword evidence="10" id="KW-1185">Reference proteome</keyword>
<reference evidence="9" key="1">
    <citation type="submission" date="2021-06" db="EMBL/GenBank/DDBJ databases">
        <authorList>
            <person name="Kallberg Y."/>
            <person name="Tangrot J."/>
            <person name="Rosling A."/>
        </authorList>
    </citation>
    <scope>NUCLEOTIDE SEQUENCE</scope>
    <source>
        <strain evidence="9">MT106</strain>
    </source>
</reference>
<dbReference type="GO" id="GO:0016592">
    <property type="term" value="C:mediator complex"/>
    <property type="evidence" value="ECO:0007669"/>
    <property type="project" value="InterPro"/>
</dbReference>
<keyword evidence="5 7" id="KW-0804">Transcription</keyword>
<keyword evidence="3 7" id="KW-0805">Transcription regulation</keyword>
<evidence type="ECO:0000256" key="3">
    <source>
        <dbReference type="ARBA" id="ARBA00023015"/>
    </source>
</evidence>
<dbReference type="Proteomes" id="UP000789831">
    <property type="component" value="Unassembled WGS sequence"/>
</dbReference>